<evidence type="ECO:0000256" key="1">
    <source>
        <dbReference type="SAM" id="Phobius"/>
    </source>
</evidence>
<feature type="non-terminal residue" evidence="2">
    <location>
        <position position="401"/>
    </location>
</feature>
<name>A0A3E2GRG8_SCYLI</name>
<feature type="transmembrane region" description="Helical" evidence="1">
    <location>
        <begin position="255"/>
        <end position="277"/>
    </location>
</feature>
<dbReference type="OrthoDB" id="1669814at2759"/>
<dbReference type="Proteomes" id="UP000258309">
    <property type="component" value="Unassembled WGS sequence"/>
</dbReference>
<accession>A0A3E2GRG8</accession>
<evidence type="ECO:0000313" key="2">
    <source>
        <dbReference type="EMBL" id="RFU23734.1"/>
    </source>
</evidence>
<gene>
    <name evidence="2" type="ORF">B7463_g12604</name>
</gene>
<evidence type="ECO:0000313" key="3">
    <source>
        <dbReference type="Proteomes" id="UP000258309"/>
    </source>
</evidence>
<feature type="transmembrane region" description="Helical" evidence="1">
    <location>
        <begin position="126"/>
        <end position="153"/>
    </location>
</feature>
<dbReference type="AlphaFoldDB" id="A0A3E2GRG8"/>
<protein>
    <submittedName>
        <fullName evidence="2">Uncharacterized protein</fullName>
    </submittedName>
</protein>
<keyword evidence="1" id="KW-0472">Membrane</keyword>
<dbReference type="STRING" id="5539.A0A3E2GRG8"/>
<keyword evidence="1" id="KW-0812">Transmembrane</keyword>
<feature type="transmembrane region" description="Helical" evidence="1">
    <location>
        <begin position="92"/>
        <end position="114"/>
    </location>
</feature>
<feature type="transmembrane region" description="Helical" evidence="1">
    <location>
        <begin position="327"/>
        <end position="346"/>
    </location>
</feature>
<organism evidence="2 3">
    <name type="scientific">Scytalidium lignicola</name>
    <name type="common">Hyphomycete</name>
    <dbReference type="NCBI Taxonomy" id="5539"/>
    <lineage>
        <taxon>Eukaryota</taxon>
        <taxon>Fungi</taxon>
        <taxon>Dikarya</taxon>
        <taxon>Ascomycota</taxon>
        <taxon>Pezizomycotina</taxon>
        <taxon>Leotiomycetes</taxon>
        <taxon>Leotiomycetes incertae sedis</taxon>
        <taxon>Scytalidium</taxon>
    </lineage>
</organism>
<feature type="transmembrane region" description="Helical" evidence="1">
    <location>
        <begin position="178"/>
        <end position="198"/>
    </location>
</feature>
<dbReference type="PROSITE" id="PS51257">
    <property type="entry name" value="PROKAR_LIPOPROTEIN"/>
    <property type="match status" value="1"/>
</dbReference>
<sequence>MSSTTKSPPSSTSTLGACLISFCILAGAYGLHGLGWTGGMIPILQSILNDPAGNFPNSDTALIRSYTGITPIDTLLMNLVPFFGPVVDRTSLPLTIFSFFMFGQFGVGWSLMLLESFRGANNGLALSFITIFGILVQTTGFALTSPIWFLLYITTSPLARSPATTQSMSSLRVPLSKLTVFPLVLSIGYIVPSAFIMLPSPSIVSMETRQKLIAAWQPFPIYTTILMYIFSSLHSSSSTTSSSSISKAYTIASNILYTFLIIFAVITNVLALLVTILPTNIISIVSPAIASALKGSPIPVSFSTVYVPSPPLPSWKAVNLADAVHTFLHVDTYVSGSAALVWALILRSRARNGEKGTGIDMVYIVKLLIWTVLAGPFGAITNVMWERERLLVETEKVKGGI</sequence>
<keyword evidence="1" id="KW-1133">Transmembrane helix</keyword>
<feature type="transmembrane region" description="Helical" evidence="1">
    <location>
        <begin position="367"/>
        <end position="385"/>
    </location>
</feature>
<feature type="transmembrane region" description="Helical" evidence="1">
    <location>
        <begin position="219"/>
        <end position="235"/>
    </location>
</feature>
<comment type="caution">
    <text evidence="2">The sequence shown here is derived from an EMBL/GenBank/DDBJ whole genome shotgun (WGS) entry which is preliminary data.</text>
</comment>
<reference evidence="2 3" key="1">
    <citation type="submission" date="2018-05" db="EMBL/GenBank/DDBJ databases">
        <title>Draft genome sequence of Scytalidium lignicola DSM 105466, a ubiquitous saprotrophic fungus.</title>
        <authorList>
            <person name="Buettner E."/>
            <person name="Gebauer A.M."/>
            <person name="Hofrichter M."/>
            <person name="Liers C."/>
            <person name="Kellner H."/>
        </authorList>
    </citation>
    <scope>NUCLEOTIDE SEQUENCE [LARGE SCALE GENOMIC DNA]</scope>
    <source>
        <strain evidence="2 3">DSM 105466</strain>
    </source>
</reference>
<dbReference type="OMA" id="VFLRWDY"/>
<dbReference type="EMBL" id="NCSJ02000635">
    <property type="protein sequence ID" value="RFU23734.1"/>
    <property type="molecule type" value="Genomic_DNA"/>
</dbReference>
<keyword evidence="3" id="KW-1185">Reference proteome</keyword>
<feature type="non-terminal residue" evidence="2">
    <location>
        <position position="1"/>
    </location>
</feature>
<proteinExistence type="predicted"/>